<gene>
    <name evidence="2" type="ORF">CAL26_05940</name>
</gene>
<organism evidence="2 3">
    <name type="scientific">Bordetella genomosp. 9</name>
    <dbReference type="NCBI Taxonomy" id="1416803"/>
    <lineage>
        <taxon>Bacteria</taxon>
        <taxon>Pseudomonadati</taxon>
        <taxon>Pseudomonadota</taxon>
        <taxon>Betaproteobacteria</taxon>
        <taxon>Burkholderiales</taxon>
        <taxon>Alcaligenaceae</taxon>
        <taxon>Bordetella</taxon>
    </lineage>
</organism>
<reference evidence="2" key="1">
    <citation type="submission" date="2017-05" db="EMBL/GenBank/DDBJ databases">
        <title>Complete and WGS of Bordetella genogroups.</title>
        <authorList>
            <person name="Spilker T."/>
            <person name="Lipuma J."/>
        </authorList>
    </citation>
    <scope>NUCLEOTIDE SEQUENCE</scope>
    <source>
        <strain evidence="2">AU21707</strain>
    </source>
</reference>
<dbReference type="InterPro" id="IPR007048">
    <property type="entry name" value="IraD/Gp25-like"/>
</dbReference>
<proteinExistence type="predicted"/>
<dbReference type="Gene3D" id="3.10.450.40">
    <property type="match status" value="1"/>
</dbReference>
<evidence type="ECO:0000259" key="1">
    <source>
        <dbReference type="Pfam" id="PF04965"/>
    </source>
</evidence>
<dbReference type="Pfam" id="PF04965">
    <property type="entry name" value="GPW_gp25"/>
    <property type="match status" value="1"/>
</dbReference>
<dbReference type="RefSeq" id="WP_094846943.1">
    <property type="nucleotide sequence ID" value="NZ_NEVJ01000002.1"/>
</dbReference>
<dbReference type="EMBL" id="NEVJ01000002">
    <property type="protein sequence ID" value="OZI23987.1"/>
    <property type="molecule type" value="Genomic_DNA"/>
</dbReference>
<evidence type="ECO:0000313" key="2">
    <source>
        <dbReference type="EMBL" id="OZI23987.1"/>
    </source>
</evidence>
<dbReference type="SUPFAM" id="SSF160719">
    <property type="entry name" value="gpW/gp25-like"/>
    <property type="match status" value="1"/>
</dbReference>
<dbReference type="Proteomes" id="UP000216857">
    <property type="component" value="Unassembled WGS sequence"/>
</dbReference>
<comment type="caution">
    <text evidence="2">The sequence shown here is derived from an EMBL/GenBank/DDBJ whole genome shotgun (WGS) entry which is preliminary data.</text>
</comment>
<keyword evidence="3" id="KW-1185">Reference proteome</keyword>
<dbReference type="AlphaFoldDB" id="A0A261RGS1"/>
<feature type="domain" description="IraD/Gp25-like" evidence="1">
    <location>
        <begin position="12"/>
        <end position="98"/>
    </location>
</feature>
<accession>A0A261RGS1</accession>
<name>A0A261RGS1_9BORD</name>
<evidence type="ECO:0000313" key="3">
    <source>
        <dbReference type="Proteomes" id="UP000216857"/>
    </source>
</evidence>
<dbReference type="OrthoDB" id="9802846at2"/>
<protein>
    <submittedName>
        <fullName evidence="2">Baseplate assembly protein</fullName>
    </submittedName>
</protein>
<sequence>MNASTGLQIVDRDHLSQSIGKVLSTSIGTRLRRRPFGSLGPDLVDAPGNASTLVQLYAAAATALMSWEPRITLRRVSAQASADEPGRFDITVEGETVADGGTATPFAATTSLGA</sequence>